<protein>
    <submittedName>
        <fullName evidence="1">Uncharacterized protein</fullName>
    </submittedName>
</protein>
<gene>
    <name evidence="1" type="ORF">J2Z75_005655</name>
</gene>
<accession>A0ABS4EVZ7</accession>
<dbReference type="EMBL" id="JAGGJV010000013">
    <property type="protein sequence ID" value="MBP1862124.1"/>
    <property type="molecule type" value="Genomic_DNA"/>
</dbReference>
<keyword evidence="2" id="KW-1185">Reference proteome</keyword>
<evidence type="ECO:0000313" key="2">
    <source>
        <dbReference type="Proteomes" id="UP000823786"/>
    </source>
</evidence>
<name>A0ABS4EVZ7_9HYPH</name>
<comment type="caution">
    <text evidence="1">The sequence shown here is derived from an EMBL/GenBank/DDBJ whole genome shotgun (WGS) entry which is preliminary data.</text>
</comment>
<organism evidence="1 2">
    <name type="scientific">Rhizobium herbae</name>
    <dbReference type="NCBI Taxonomy" id="508661"/>
    <lineage>
        <taxon>Bacteria</taxon>
        <taxon>Pseudomonadati</taxon>
        <taxon>Pseudomonadota</taxon>
        <taxon>Alphaproteobacteria</taxon>
        <taxon>Hyphomicrobiales</taxon>
        <taxon>Rhizobiaceae</taxon>
        <taxon>Rhizobium/Agrobacterium group</taxon>
        <taxon>Rhizobium</taxon>
    </lineage>
</organism>
<sequence length="56" mass="6491">MVFCQPWSGLGIMREFGVRFAFDPQCNIKDVSINSREGTYHVPGQEYYEESRISSQ</sequence>
<proteinExistence type="predicted"/>
<evidence type="ECO:0000313" key="1">
    <source>
        <dbReference type="EMBL" id="MBP1862124.1"/>
    </source>
</evidence>
<reference evidence="1 2" key="1">
    <citation type="submission" date="2021-03" db="EMBL/GenBank/DDBJ databases">
        <title>Genomic Encyclopedia of Type Strains, Phase IV (KMG-IV): sequencing the most valuable type-strain genomes for metagenomic binning, comparative biology and taxonomic classification.</title>
        <authorList>
            <person name="Goeker M."/>
        </authorList>
    </citation>
    <scope>NUCLEOTIDE SEQUENCE [LARGE SCALE GENOMIC DNA]</scope>
    <source>
        <strain evidence="1 2">DSM 26427</strain>
    </source>
</reference>
<dbReference type="Proteomes" id="UP000823786">
    <property type="component" value="Unassembled WGS sequence"/>
</dbReference>